<feature type="compositionally biased region" description="Polar residues" evidence="1">
    <location>
        <begin position="264"/>
        <end position="280"/>
    </location>
</feature>
<keyword evidence="2" id="KW-0812">Transmembrane</keyword>
<organism evidence="5">
    <name type="scientific">Laccaria bicolor (strain S238N-H82 / ATCC MYA-4686)</name>
    <name type="common">Bicoloured deceiver</name>
    <name type="synonym">Laccaria laccata var. bicolor</name>
    <dbReference type="NCBI Taxonomy" id="486041"/>
    <lineage>
        <taxon>Eukaryota</taxon>
        <taxon>Fungi</taxon>
        <taxon>Dikarya</taxon>
        <taxon>Basidiomycota</taxon>
        <taxon>Agaricomycotina</taxon>
        <taxon>Agaricomycetes</taxon>
        <taxon>Agaricomycetidae</taxon>
        <taxon>Agaricales</taxon>
        <taxon>Agaricineae</taxon>
        <taxon>Hydnangiaceae</taxon>
        <taxon>Laccaria</taxon>
    </lineage>
</organism>
<dbReference type="OrthoDB" id="2758521at2759"/>
<evidence type="ECO:0000256" key="1">
    <source>
        <dbReference type="SAM" id="MobiDB-lite"/>
    </source>
</evidence>
<evidence type="ECO:0000256" key="3">
    <source>
        <dbReference type="SAM" id="SignalP"/>
    </source>
</evidence>
<reference evidence="4 5" key="1">
    <citation type="journal article" date="2008" name="Nature">
        <title>The genome of Laccaria bicolor provides insights into mycorrhizal symbiosis.</title>
        <authorList>
            <person name="Martin F."/>
            <person name="Aerts A."/>
            <person name="Ahren D."/>
            <person name="Brun A."/>
            <person name="Danchin E.G.J."/>
            <person name="Duchaussoy F."/>
            <person name="Gibon J."/>
            <person name="Kohler A."/>
            <person name="Lindquist E."/>
            <person name="Pereda V."/>
            <person name="Salamov A."/>
            <person name="Shapiro H.J."/>
            <person name="Wuyts J."/>
            <person name="Blaudez D."/>
            <person name="Buee M."/>
            <person name="Brokstein P."/>
            <person name="Canbaeck B."/>
            <person name="Cohen D."/>
            <person name="Courty P.E."/>
            <person name="Coutinho P.M."/>
            <person name="Delaruelle C."/>
            <person name="Detter J.C."/>
            <person name="Deveau A."/>
            <person name="DiFazio S."/>
            <person name="Duplessis S."/>
            <person name="Fraissinet-Tachet L."/>
            <person name="Lucic E."/>
            <person name="Frey-Klett P."/>
            <person name="Fourrey C."/>
            <person name="Feussner I."/>
            <person name="Gay G."/>
            <person name="Grimwood J."/>
            <person name="Hoegger P.J."/>
            <person name="Jain P."/>
            <person name="Kilaru S."/>
            <person name="Labbe J."/>
            <person name="Lin Y.C."/>
            <person name="Legue V."/>
            <person name="Le Tacon F."/>
            <person name="Marmeisse R."/>
            <person name="Melayah D."/>
            <person name="Montanini B."/>
            <person name="Muratet M."/>
            <person name="Nehls U."/>
            <person name="Niculita-Hirzel H."/>
            <person name="Oudot-Le Secq M.P."/>
            <person name="Peter M."/>
            <person name="Quesneville H."/>
            <person name="Rajashekar B."/>
            <person name="Reich M."/>
            <person name="Rouhier N."/>
            <person name="Schmutz J."/>
            <person name="Yin T."/>
            <person name="Chalot M."/>
            <person name="Henrissat B."/>
            <person name="Kuees U."/>
            <person name="Lucas S."/>
            <person name="Van de Peer Y."/>
            <person name="Podila G.K."/>
            <person name="Polle A."/>
            <person name="Pukkila P.J."/>
            <person name="Richardson P.M."/>
            <person name="Rouze P."/>
            <person name="Sanders I.R."/>
            <person name="Stajich J.E."/>
            <person name="Tunlid A."/>
            <person name="Tuskan G."/>
            <person name="Grigoriev I.V."/>
        </authorList>
    </citation>
    <scope>NUCLEOTIDE SEQUENCE [LARGE SCALE GENOMIC DNA]</scope>
    <source>
        <strain evidence="5">S238N-H82 / ATCC MYA-4686</strain>
    </source>
</reference>
<evidence type="ECO:0000313" key="4">
    <source>
        <dbReference type="EMBL" id="EDR06589.1"/>
    </source>
</evidence>
<dbReference type="Proteomes" id="UP000001194">
    <property type="component" value="Unassembled WGS sequence"/>
</dbReference>
<keyword evidence="2" id="KW-0472">Membrane</keyword>
<gene>
    <name evidence="4" type="ORF">LACBIDRAFT_328847</name>
</gene>
<dbReference type="Gene3D" id="2.60.120.260">
    <property type="entry name" value="Galactose-binding domain-like"/>
    <property type="match status" value="1"/>
</dbReference>
<dbReference type="RefSeq" id="XP_001882961.1">
    <property type="nucleotide sequence ID" value="XM_001882926.1"/>
</dbReference>
<feature type="signal peptide" evidence="3">
    <location>
        <begin position="1"/>
        <end position="22"/>
    </location>
</feature>
<proteinExistence type="predicted"/>
<dbReference type="AlphaFoldDB" id="B0DG65"/>
<dbReference type="KEGG" id="lbc:LACBIDRAFT_328847"/>
<keyword evidence="3" id="KW-0732">Signal</keyword>
<keyword evidence="5" id="KW-1185">Reference proteome</keyword>
<dbReference type="HOGENOM" id="CLU_033259_1_1_1"/>
<evidence type="ECO:0000313" key="5">
    <source>
        <dbReference type="Proteomes" id="UP000001194"/>
    </source>
</evidence>
<feature type="transmembrane region" description="Helical" evidence="2">
    <location>
        <begin position="210"/>
        <end position="234"/>
    </location>
</feature>
<feature type="chain" id="PRO_5002747201" evidence="3">
    <location>
        <begin position="23"/>
        <end position="436"/>
    </location>
</feature>
<keyword evidence="2" id="KW-1133">Transmembrane helix</keyword>
<dbReference type="EMBL" id="DS547108">
    <property type="protein sequence ID" value="EDR06589.1"/>
    <property type="molecule type" value="Genomic_DNA"/>
</dbReference>
<protein>
    <submittedName>
        <fullName evidence="4">Predicted protein</fullName>
    </submittedName>
</protein>
<feature type="compositionally biased region" description="Basic and acidic residues" evidence="1">
    <location>
        <begin position="324"/>
        <end position="334"/>
    </location>
</feature>
<accession>B0DG65</accession>
<dbReference type="GeneID" id="6078522"/>
<feature type="region of interest" description="Disordered" evidence="1">
    <location>
        <begin position="264"/>
        <end position="334"/>
    </location>
</feature>
<evidence type="ECO:0000256" key="2">
    <source>
        <dbReference type="SAM" id="Phobius"/>
    </source>
</evidence>
<dbReference type="STRING" id="486041.B0DG65"/>
<name>B0DG65_LACBS</name>
<sequence>MRLDALGYALIIIHLSRSNVAAAIVNGTIDDQFGDSVTHQRVDYYPSQNVWDDQTCGSDKCDIVLDRSQVFDNTYTAGTYDPAKVGSIGINMQFTGTAIYVFFIIANFLHGPTLNSANFSVDGKPPVLFATTIPVTPTVIPHYDVLVFSLTNLSSALHTLNISTTGPTTSYVNFDYAIYTYDDGIATTSPPTAKTTSTTVTGAPARRTPVGAIVGGIAGGITLFALLISLLFCWHRRGGHDALQSDKVDGDPERIITQFMATVTVPGSESSNTDNRANMRNNHRTPPSEKALPSTSNLSVLGAGARTSNSRGASPPLQSPLDDPGTREEVRRARQEDLDNQLRVAQHNIVQLEESSARPGRSVSLRRQTSGQFGIFEDEVQLSLPDMQGVIRSLKEQIRVLKEQRQSAWAQGLSDDRPPGYTPMEVGVQISREASS</sequence>
<dbReference type="InParanoid" id="B0DG65"/>